<sequence>MVNQVSENALSVLDADDTSEITVSTSESLAQLRLILEGTFGECRRPMILIVLAVTVLIAATILSRLIVLRRKDYGRRRALGATRGAIIYLILSQLTQLAVVGVAIGLLASMGIMRASETPMPDGNFLVAFSILAIITVEIAGVIPALMAAYRDPLEELRVP</sequence>
<accession>A0A3Q9G5A5</accession>
<evidence type="ECO:0000256" key="5">
    <source>
        <dbReference type="ARBA" id="ARBA00023136"/>
    </source>
</evidence>
<evidence type="ECO:0000313" key="9">
    <source>
        <dbReference type="Proteomes" id="UP000280344"/>
    </source>
</evidence>
<keyword evidence="5 6" id="KW-0472">Membrane</keyword>
<dbReference type="Proteomes" id="UP000280344">
    <property type="component" value="Chromosome"/>
</dbReference>
<feature type="domain" description="ABC3 transporter permease C-terminal" evidence="7">
    <location>
        <begin position="47"/>
        <end position="151"/>
    </location>
</feature>
<reference evidence="8 9" key="1">
    <citation type="submission" date="2018-12" db="EMBL/GenBank/DDBJ databases">
        <title>Complete genome sequence of Flaviflexus sp. H23T48.</title>
        <authorList>
            <person name="Bae J.-W."/>
            <person name="Lee J.-Y."/>
        </authorList>
    </citation>
    <scope>NUCLEOTIDE SEQUENCE [LARGE SCALE GENOMIC DNA]</scope>
    <source>
        <strain evidence="8 9">H23T48</strain>
    </source>
</reference>
<name>A0A3Q9G5A5_9ACTO</name>
<dbReference type="AlphaFoldDB" id="A0A3Q9G5A5"/>
<dbReference type="InterPro" id="IPR003838">
    <property type="entry name" value="ABC3_permease_C"/>
</dbReference>
<comment type="subcellular location">
    <subcellularLocation>
        <location evidence="1">Cell membrane</location>
        <topology evidence="1">Multi-pass membrane protein</topology>
    </subcellularLocation>
</comment>
<dbReference type="GO" id="GO:0005886">
    <property type="term" value="C:plasma membrane"/>
    <property type="evidence" value="ECO:0007669"/>
    <property type="project" value="UniProtKB-SubCell"/>
</dbReference>
<evidence type="ECO:0000259" key="7">
    <source>
        <dbReference type="Pfam" id="PF02687"/>
    </source>
</evidence>
<feature type="transmembrane region" description="Helical" evidence="6">
    <location>
        <begin position="126"/>
        <end position="151"/>
    </location>
</feature>
<evidence type="ECO:0000256" key="1">
    <source>
        <dbReference type="ARBA" id="ARBA00004651"/>
    </source>
</evidence>
<gene>
    <name evidence="8" type="ORF">EJ997_01100</name>
</gene>
<dbReference type="RefSeq" id="WP_126702940.1">
    <property type="nucleotide sequence ID" value="NZ_CP034593.1"/>
</dbReference>
<evidence type="ECO:0000256" key="2">
    <source>
        <dbReference type="ARBA" id="ARBA00022475"/>
    </source>
</evidence>
<feature type="transmembrane region" description="Helical" evidence="6">
    <location>
        <begin position="89"/>
        <end position="114"/>
    </location>
</feature>
<protein>
    <submittedName>
        <fullName evidence="8">FtsX-like permease family protein</fullName>
    </submittedName>
</protein>
<keyword evidence="4 6" id="KW-1133">Transmembrane helix</keyword>
<keyword evidence="3 6" id="KW-0812">Transmembrane</keyword>
<dbReference type="EMBL" id="CP034593">
    <property type="protein sequence ID" value="AZQ76131.1"/>
    <property type="molecule type" value="Genomic_DNA"/>
</dbReference>
<proteinExistence type="predicted"/>
<organism evidence="8 9">
    <name type="scientific">Flaviflexus ciconiae</name>
    <dbReference type="NCBI Taxonomy" id="2496867"/>
    <lineage>
        <taxon>Bacteria</taxon>
        <taxon>Bacillati</taxon>
        <taxon>Actinomycetota</taxon>
        <taxon>Actinomycetes</taxon>
        <taxon>Actinomycetales</taxon>
        <taxon>Actinomycetaceae</taxon>
        <taxon>Flaviflexus</taxon>
    </lineage>
</organism>
<dbReference type="Pfam" id="PF02687">
    <property type="entry name" value="FtsX"/>
    <property type="match status" value="1"/>
</dbReference>
<evidence type="ECO:0000256" key="3">
    <source>
        <dbReference type="ARBA" id="ARBA00022692"/>
    </source>
</evidence>
<evidence type="ECO:0000256" key="6">
    <source>
        <dbReference type="SAM" id="Phobius"/>
    </source>
</evidence>
<keyword evidence="9" id="KW-1185">Reference proteome</keyword>
<keyword evidence="2" id="KW-1003">Cell membrane</keyword>
<dbReference type="KEGG" id="flh:EJ997_01100"/>
<evidence type="ECO:0000256" key="4">
    <source>
        <dbReference type="ARBA" id="ARBA00022989"/>
    </source>
</evidence>
<dbReference type="OrthoDB" id="5058832at2"/>
<evidence type="ECO:0000313" key="8">
    <source>
        <dbReference type="EMBL" id="AZQ76131.1"/>
    </source>
</evidence>
<feature type="transmembrane region" description="Helical" evidence="6">
    <location>
        <begin position="47"/>
        <end position="68"/>
    </location>
</feature>